<evidence type="ECO:0000313" key="1">
    <source>
        <dbReference type="EMBL" id="KPM09568.1"/>
    </source>
</evidence>
<name>A0A132AF03_SARSC</name>
<evidence type="ECO:0000313" key="2">
    <source>
        <dbReference type="Proteomes" id="UP000616769"/>
    </source>
</evidence>
<proteinExistence type="predicted"/>
<accession>A0A132AF03</accession>
<protein>
    <submittedName>
        <fullName evidence="1">Uncharacterized protein</fullName>
    </submittedName>
</protein>
<gene>
    <name evidence="1" type="ORF">QR98_0081070</name>
</gene>
<dbReference type="VEuPathDB" id="VectorBase:SSCA004820"/>
<organism evidence="1 2">
    <name type="scientific">Sarcoptes scabiei</name>
    <name type="common">Itch mite</name>
    <name type="synonym">Acarus scabiei</name>
    <dbReference type="NCBI Taxonomy" id="52283"/>
    <lineage>
        <taxon>Eukaryota</taxon>
        <taxon>Metazoa</taxon>
        <taxon>Ecdysozoa</taxon>
        <taxon>Arthropoda</taxon>
        <taxon>Chelicerata</taxon>
        <taxon>Arachnida</taxon>
        <taxon>Acari</taxon>
        <taxon>Acariformes</taxon>
        <taxon>Sarcoptiformes</taxon>
        <taxon>Astigmata</taxon>
        <taxon>Psoroptidia</taxon>
        <taxon>Sarcoptoidea</taxon>
        <taxon>Sarcoptidae</taxon>
        <taxon>Sarcoptinae</taxon>
        <taxon>Sarcoptes</taxon>
    </lineage>
</organism>
<dbReference type="AlphaFoldDB" id="A0A132AF03"/>
<sequence length="65" mass="7680">MTQCLYPISVAMLYESGFDRISIVLIWINIRSDHRYFRCKNIELTKQMRRGVEADEEGGENKKLI</sequence>
<comment type="caution">
    <text evidence="1">The sequence shown here is derived from an EMBL/GenBank/DDBJ whole genome shotgun (WGS) entry which is preliminary data.</text>
</comment>
<reference evidence="1 2" key="1">
    <citation type="journal article" date="2015" name="Parasit. Vectors">
        <title>Draft genome of the scabies mite.</title>
        <authorList>
            <person name="Rider S.D.Jr."/>
            <person name="Morgan M.S."/>
            <person name="Arlian L.G."/>
        </authorList>
    </citation>
    <scope>NUCLEOTIDE SEQUENCE [LARGE SCALE GENOMIC DNA]</scope>
    <source>
        <strain evidence="1">Arlian Lab</strain>
    </source>
</reference>
<dbReference type="Proteomes" id="UP000616769">
    <property type="component" value="Unassembled WGS sequence"/>
</dbReference>
<dbReference type="EMBL" id="JXLN01013746">
    <property type="protein sequence ID" value="KPM09568.1"/>
    <property type="molecule type" value="Genomic_DNA"/>
</dbReference>